<reference evidence="1 2" key="1">
    <citation type="journal article" date="2012" name="Genome Biol.">
        <title>Sequencing three crocodilian genomes to illuminate the evolution of archosaurs and amniotes.</title>
        <authorList>
            <person name="St John J.A."/>
            <person name="Braun E.L."/>
            <person name="Isberg S.R."/>
            <person name="Miles L.G."/>
            <person name="Chong A.Y."/>
            <person name="Gongora J."/>
            <person name="Dalzell P."/>
            <person name="Moran C."/>
            <person name="Bed'hom B."/>
            <person name="Abzhanov A."/>
            <person name="Burgess S.C."/>
            <person name="Cooksey A.M."/>
            <person name="Castoe T.A."/>
            <person name="Crawford N.G."/>
            <person name="Densmore L.D."/>
            <person name="Drew J.C."/>
            <person name="Edwards S.V."/>
            <person name="Faircloth B.C."/>
            <person name="Fujita M.K."/>
            <person name="Greenwold M.J."/>
            <person name="Hoffmann F.G."/>
            <person name="Howard J.M."/>
            <person name="Iguchi T."/>
            <person name="Janes D.E."/>
            <person name="Khan S.Y."/>
            <person name="Kohno S."/>
            <person name="de Koning A.J."/>
            <person name="Lance S.L."/>
            <person name="McCarthy F.M."/>
            <person name="McCormack J.E."/>
            <person name="Merchant M.E."/>
            <person name="Peterson D.G."/>
            <person name="Pollock D.D."/>
            <person name="Pourmand N."/>
            <person name="Raney B.J."/>
            <person name="Roessler K.A."/>
            <person name="Sanford J.R."/>
            <person name="Sawyer R.H."/>
            <person name="Schmidt C.J."/>
            <person name="Triplett E.W."/>
            <person name="Tuberville T.D."/>
            <person name="Venegas-Anaya M."/>
            <person name="Howard J.T."/>
            <person name="Jarvis E.D."/>
            <person name="Guillette L.J.Jr."/>
            <person name="Glenn T.C."/>
            <person name="Green R.E."/>
            <person name="Ray D.A."/>
        </authorList>
    </citation>
    <scope>NUCLEOTIDE SEQUENCE [LARGE SCALE GENOMIC DNA]</scope>
    <source>
        <strain evidence="1">KSC_2009_1</strain>
    </source>
</reference>
<keyword evidence="2" id="KW-1185">Reference proteome</keyword>
<dbReference type="EMBL" id="AKHW03002540">
    <property type="protein sequence ID" value="KYO38027.1"/>
    <property type="molecule type" value="Genomic_DNA"/>
</dbReference>
<organism evidence="1 2">
    <name type="scientific">Alligator mississippiensis</name>
    <name type="common">American alligator</name>
    <dbReference type="NCBI Taxonomy" id="8496"/>
    <lineage>
        <taxon>Eukaryota</taxon>
        <taxon>Metazoa</taxon>
        <taxon>Chordata</taxon>
        <taxon>Craniata</taxon>
        <taxon>Vertebrata</taxon>
        <taxon>Euteleostomi</taxon>
        <taxon>Archelosauria</taxon>
        <taxon>Archosauria</taxon>
        <taxon>Crocodylia</taxon>
        <taxon>Alligatoridae</taxon>
        <taxon>Alligatorinae</taxon>
        <taxon>Alligator</taxon>
    </lineage>
</organism>
<gene>
    <name evidence="1" type="ORF">Y1Q_0019498</name>
</gene>
<evidence type="ECO:0000313" key="1">
    <source>
        <dbReference type="EMBL" id="KYO38027.1"/>
    </source>
</evidence>
<protein>
    <submittedName>
        <fullName evidence="1">Uncharacterized protein</fullName>
    </submittedName>
</protein>
<dbReference type="AlphaFoldDB" id="A0A151NMI5"/>
<evidence type="ECO:0000313" key="2">
    <source>
        <dbReference type="Proteomes" id="UP000050525"/>
    </source>
</evidence>
<sequence length="71" mass="8037">MAGNYSRKTGAHTRDIFSLENENAMNKQLVPTLAVMLKEVSHGEYEMKIISSGNLITTIEEIRIEIQQVML</sequence>
<accession>A0A151NMI5</accession>
<comment type="caution">
    <text evidence="1">The sequence shown here is derived from an EMBL/GenBank/DDBJ whole genome shotgun (WGS) entry which is preliminary data.</text>
</comment>
<dbReference type="Proteomes" id="UP000050525">
    <property type="component" value="Unassembled WGS sequence"/>
</dbReference>
<name>A0A151NMI5_ALLMI</name>
<proteinExistence type="predicted"/>